<protein>
    <submittedName>
        <fullName evidence="1">Uncharacterized protein</fullName>
    </submittedName>
</protein>
<proteinExistence type="predicted"/>
<reference evidence="1" key="1">
    <citation type="submission" date="2014-09" db="EMBL/GenBank/DDBJ databases">
        <authorList>
            <person name="Magalhaes I.L.F."/>
            <person name="Oliveira U."/>
            <person name="Santos F.R."/>
            <person name="Vidigal T.H.D.A."/>
            <person name="Brescovit A.D."/>
            <person name="Santos A.J."/>
        </authorList>
    </citation>
    <scope>NUCLEOTIDE SEQUENCE</scope>
    <source>
        <tissue evidence="1">Shoot tissue taken approximately 20 cm above the soil surface</tissue>
    </source>
</reference>
<organism evidence="1">
    <name type="scientific">Arundo donax</name>
    <name type="common">Giant reed</name>
    <name type="synonym">Donax arundinaceus</name>
    <dbReference type="NCBI Taxonomy" id="35708"/>
    <lineage>
        <taxon>Eukaryota</taxon>
        <taxon>Viridiplantae</taxon>
        <taxon>Streptophyta</taxon>
        <taxon>Embryophyta</taxon>
        <taxon>Tracheophyta</taxon>
        <taxon>Spermatophyta</taxon>
        <taxon>Magnoliopsida</taxon>
        <taxon>Liliopsida</taxon>
        <taxon>Poales</taxon>
        <taxon>Poaceae</taxon>
        <taxon>PACMAD clade</taxon>
        <taxon>Arundinoideae</taxon>
        <taxon>Arundineae</taxon>
        <taxon>Arundo</taxon>
    </lineage>
</organism>
<dbReference type="AlphaFoldDB" id="A0A0A9GNX1"/>
<sequence>MVGSHENSFGHCKGVSNSLTKYDALIFFPCRNVLYTSFAHFQYSVKCEPIGHVALFHLTSKPNKMANLTGARVSILAAF</sequence>
<accession>A0A0A9GNX1</accession>
<evidence type="ECO:0000313" key="1">
    <source>
        <dbReference type="EMBL" id="JAE24241.1"/>
    </source>
</evidence>
<dbReference type="EMBL" id="GBRH01173655">
    <property type="protein sequence ID" value="JAE24241.1"/>
    <property type="molecule type" value="Transcribed_RNA"/>
</dbReference>
<reference evidence="1" key="2">
    <citation type="journal article" date="2015" name="Data Brief">
        <title>Shoot transcriptome of the giant reed, Arundo donax.</title>
        <authorList>
            <person name="Barrero R.A."/>
            <person name="Guerrero F.D."/>
            <person name="Moolhuijzen P."/>
            <person name="Goolsby J.A."/>
            <person name="Tidwell J."/>
            <person name="Bellgard S.E."/>
            <person name="Bellgard M.I."/>
        </authorList>
    </citation>
    <scope>NUCLEOTIDE SEQUENCE</scope>
    <source>
        <tissue evidence="1">Shoot tissue taken approximately 20 cm above the soil surface</tissue>
    </source>
</reference>
<name>A0A0A9GNX1_ARUDO</name>